<evidence type="ECO:0000313" key="2">
    <source>
        <dbReference type="Proteomes" id="UP000030635"/>
    </source>
</evidence>
<dbReference type="KEGG" id="cbv:U729_1545"/>
<evidence type="ECO:0000313" key="1">
    <source>
        <dbReference type="EMBL" id="AIY82311.1"/>
    </source>
</evidence>
<name>A0A0A7FU38_9CLOT</name>
<dbReference type="RefSeq" id="WP_039313271.1">
    <property type="nucleotide sequence ID" value="NZ_CP006905.1"/>
</dbReference>
<accession>A0A0A7FU38</accession>
<reference evidence="1 2" key="1">
    <citation type="journal article" date="2015" name="Infect. Genet. Evol.">
        <title>Genomic sequences of six botulinum neurotoxin-producing strains representing three clostridial species illustrate the mobility and diversity of botulinum neurotoxin genes.</title>
        <authorList>
            <person name="Smith T.J."/>
            <person name="Hill K.K."/>
            <person name="Xie G."/>
            <person name="Foley B.T."/>
            <person name="Williamson C.H."/>
            <person name="Foster J.T."/>
            <person name="Johnson S.L."/>
            <person name="Chertkov O."/>
            <person name="Teshima H."/>
            <person name="Gibbons H.S."/>
            <person name="Johnsky L.A."/>
            <person name="Karavis M.A."/>
            <person name="Smith L.A."/>
        </authorList>
    </citation>
    <scope>NUCLEOTIDE SEQUENCE [LARGE SCALE GENOMIC DNA]</scope>
    <source>
        <strain evidence="1">Sullivan</strain>
    </source>
</reference>
<sequence length="250" mass="28868">MKDELSKLLNEEQIINTKSTEELAELRKNITKKIIVDCEFGENTNLINRLNNLGCLTIESNDIDIEMYKVNDDSEIEVDLCKLKALKHEKMIRDTPAFIVDKDIDNYNKIISNEINLIVEELISSALENIQYEHEINNSQSFITMIRKIPKPFRNNLVVIGDNISIAMLKLILSKDGYNQDDILGIKYYVISGEEGAYLLNLKYLRVNNLLKRIDKKYDIFKETYDTKIVCYGDSKIVCDSSAIKLKMIN</sequence>
<dbReference type="EMBL" id="CP006905">
    <property type="protein sequence ID" value="AIY82311.1"/>
    <property type="molecule type" value="Genomic_DNA"/>
</dbReference>
<organism evidence="1 2">
    <name type="scientific">Clostridium baratii str. Sullivan</name>
    <dbReference type="NCBI Taxonomy" id="1415775"/>
    <lineage>
        <taxon>Bacteria</taxon>
        <taxon>Bacillati</taxon>
        <taxon>Bacillota</taxon>
        <taxon>Clostridia</taxon>
        <taxon>Eubacteriales</taxon>
        <taxon>Clostridiaceae</taxon>
        <taxon>Clostridium</taxon>
    </lineage>
</organism>
<protein>
    <submittedName>
        <fullName evidence="1">Uncharacterized protein</fullName>
    </submittedName>
</protein>
<dbReference type="AlphaFoldDB" id="A0A0A7FU38"/>
<dbReference type="HOGENOM" id="CLU_1109882_0_0_9"/>
<proteinExistence type="predicted"/>
<keyword evidence="2" id="KW-1185">Reference proteome</keyword>
<gene>
    <name evidence="1" type="ORF">U729_1545</name>
</gene>
<dbReference type="Proteomes" id="UP000030635">
    <property type="component" value="Chromosome"/>
</dbReference>